<name>A0A835BEF2_9POAL</name>
<organism evidence="11 12">
    <name type="scientific">Digitaria exilis</name>
    <dbReference type="NCBI Taxonomy" id="1010633"/>
    <lineage>
        <taxon>Eukaryota</taxon>
        <taxon>Viridiplantae</taxon>
        <taxon>Streptophyta</taxon>
        <taxon>Embryophyta</taxon>
        <taxon>Tracheophyta</taxon>
        <taxon>Spermatophyta</taxon>
        <taxon>Magnoliopsida</taxon>
        <taxon>Liliopsida</taxon>
        <taxon>Poales</taxon>
        <taxon>Poaceae</taxon>
        <taxon>PACMAD clade</taxon>
        <taxon>Panicoideae</taxon>
        <taxon>Panicodae</taxon>
        <taxon>Paniceae</taxon>
        <taxon>Anthephorinae</taxon>
        <taxon>Digitaria</taxon>
    </lineage>
</organism>
<accession>A0A835BEF2</accession>
<evidence type="ECO:0000256" key="7">
    <source>
        <dbReference type="ARBA" id="ARBA00023306"/>
    </source>
</evidence>
<feature type="coiled-coil region" evidence="9">
    <location>
        <begin position="329"/>
        <end position="367"/>
    </location>
</feature>
<dbReference type="PANTHER" id="PTHR48441">
    <property type="match status" value="1"/>
</dbReference>
<dbReference type="EMBL" id="JACEFO010001897">
    <property type="protein sequence ID" value="KAF8695278.1"/>
    <property type="molecule type" value="Genomic_DNA"/>
</dbReference>
<dbReference type="GO" id="GO:0051301">
    <property type="term" value="P:cell division"/>
    <property type="evidence" value="ECO:0007669"/>
    <property type="project" value="UniProtKB-KW"/>
</dbReference>
<sequence length="367" mass="42135">MASTFSFPEMLPAVITEALHTFGIAPTSNLRAEDVANPQPELLPNVLSLLLADIVGDDFDDQELGFDLLQAVDNPEHHMRAIGIRRLYRKARDFLESIYLGDLTLRDLLRPHPRRVVDILSAIVNFLHFRREKLALLQPIVNEYSGWEDRLTELRARIAEHEKKKADHVSKEQMQEPVIKLLEAEINALKQKIQEYNTQQLVLRSRAKAIEEKKEGILAKISQADFELVKHSQENSKLLAKIVQSPEKLKSTLEEKKGVRDDLKTLEKMAMHNVQDKTNTLEMYAKVCEKLSKHLSKISALHETIIAVKASGKEVKANKAKISDQSLEMKTLRIKAAEWKSKVHEKEDRLKAKEKEWEKELERIIGR</sequence>
<keyword evidence="4" id="KW-0132">Cell division</keyword>
<evidence type="ECO:0000256" key="2">
    <source>
        <dbReference type="ARBA" id="ARBA00005498"/>
    </source>
</evidence>
<evidence type="ECO:0000256" key="1">
    <source>
        <dbReference type="ARBA" id="ARBA00004584"/>
    </source>
</evidence>
<dbReference type="AlphaFoldDB" id="A0A835BEF2"/>
<dbReference type="Pfam" id="PF03800">
    <property type="entry name" value="Nuf2"/>
    <property type="match status" value="1"/>
</dbReference>
<dbReference type="Proteomes" id="UP000636709">
    <property type="component" value="Unassembled WGS sequence"/>
</dbReference>
<evidence type="ECO:0000313" key="11">
    <source>
        <dbReference type="EMBL" id="KAF8695278.1"/>
    </source>
</evidence>
<evidence type="ECO:0000256" key="3">
    <source>
        <dbReference type="ARBA" id="ARBA00022454"/>
    </source>
</evidence>
<gene>
    <name evidence="11" type="ORF">HU200_037497</name>
</gene>
<comment type="similarity">
    <text evidence="2">Belongs to the NUF2 family.</text>
</comment>
<dbReference type="PANTHER" id="PTHR48441:SF1">
    <property type="entry name" value="NT-3"/>
    <property type="match status" value="1"/>
</dbReference>
<reference evidence="11" key="1">
    <citation type="submission" date="2020-07" db="EMBL/GenBank/DDBJ databases">
        <title>Genome sequence and genetic diversity analysis of an under-domesticated orphan crop, white fonio (Digitaria exilis).</title>
        <authorList>
            <person name="Bennetzen J.L."/>
            <person name="Chen S."/>
            <person name="Ma X."/>
            <person name="Wang X."/>
            <person name="Yssel A.E.J."/>
            <person name="Chaluvadi S.R."/>
            <person name="Johnson M."/>
            <person name="Gangashetty P."/>
            <person name="Hamidou F."/>
            <person name="Sanogo M.D."/>
            <person name="Zwaenepoel A."/>
            <person name="Wallace J."/>
            <person name="Van De Peer Y."/>
            <person name="Van Deynze A."/>
        </authorList>
    </citation>
    <scope>NUCLEOTIDE SEQUENCE</scope>
    <source>
        <tissue evidence="11">Leaves</tissue>
    </source>
</reference>
<comment type="subcellular location">
    <subcellularLocation>
        <location evidence="1">Chromosome</location>
        <location evidence="1">Centromere</location>
    </subcellularLocation>
</comment>
<dbReference type="InterPro" id="IPR005549">
    <property type="entry name" value="Kinetochore_Nuf2_N"/>
</dbReference>
<proteinExistence type="inferred from homology"/>
<keyword evidence="3" id="KW-0158">Chromosome</keyword>
<evidence type="ECO:0000256" key="9">
    <source>
        <dbReference type="SAM" id="Coils"/>
    </source>
</evidence>
<evidence type="ECO:0000256" key="8">
    <source>
        <dbReference type="ARBA" id="ARBA00023328"/>
    </source>
</evidence>
<evidence type="ECO:0000256" key="5">
    <source>
        <dbReference type="ARBA" id="ARBA00022776"/>
    </source>
</evidence>
<feature type="domain" description="Kinetochore protein Nuf2 N-terminal" evidence="10">
    <location>
        <begin position="5"/>
        <end position="144"/>
    </location>
</feature>
<keyword evidence="8" id="KW-0137">Centromere</keyword>
<keyword evidence="7" id="KW-0131">Cell cycle</keyword>
<dbReference type="OrthoDB" id="8194677at2759"/>
<dbReference type="Gene3D" id="1.10.418.60">
    <property type="entry name" value="Ncd80 complex, Nuf2 subunit"/>
    <property type="match status" value="1"/>
</dbReference>
<comment type="caution">
    <text evidence="11">The sequence shown here is derived from an EMBL/GenBank/DDBJ whole genome shotgun (WGS) entry which is preliminary data.</text>
</comment>
<dbReference type="GO" id="GO:0031262">
    <property type="term" value="C:Ndc80 complex"/>
    <property type="evidence" value="ECO:0007669"/>
    <property type="project" value="InterPro"/>
</dbReference>
<keyword evidence="5" id="KW-0498">Mitosis</keyword>
<evidence type="ECO:0000259" key="10">
    <source>
        <dbReference type="Pfam" id="PF03800"/>
    </source>
</evidence>
<evidence type="ECO:0000256" key="6">
    <source>
        <dbReference type="ARBA" id="ARBA00023054"/>
    </source>
</evidence>
<keyword evidence="6 9" id="KW-0175">Coiled coil</keyword>
<protein>
    <recommendedName>
        <fullName evidence="10">Kinetochore protein Nuf2 N-terminal domain-containing protein</fullName>
    </recommendedName>
</protein>
<evidence type="ECO:0000256" key="4">
    <source>
        <dbReference type="ARBA" id="ARBA00022618"/>
    </source>
</evidence>
<evidence type="ECO:0000313" key="12">
    <source>
        <dbReference type="Proteomes" id="UP000636709"/>
    </source>
</evidence>
<keyword evidence="12" id="KW-1185">Reference proteome</keyword>
<dbReference type="InterPro" id="IPR038275">
    <property type="entry name" value="Nuf2_N_sf"/>
</dbReference>
<feature type="coiled-coil region" evidence="9">
    <location>
        <begin position="144"/>
        <end position="206"/>
    </location>
</feature>